<keyword evidence="4" id="KW-0732">Signal</keyword>
<name>A0AA39F7T0_9HYME</name>
<dbReference type="EMBL" id="JAQQBS010001422">
    <property type="protein sequence ID" value="KAK0164542.1"/>
    <property type="molecule type" value="Genomic_DNA"/>
</dbReference>
<proteinExistence type="inferred from homology"/>
<dbReference type="Gene3D" id="3.40.50.1240">
    <property type="entry name" value="Phosphoglycerate mutase-like"/>
    <property type="match status" value="1"/>
</dbReference>
<evidence type="ECO:0000256" key="1">
    <source>
        <dbReference type="ARBA" id="ARBA00000032"/>
    </source>
</evidence>
<sequence>MILIRCFELPTTESNNQLKTVFLSVVFRHGDRAPDFEDGESYATDPHKNDTFFPAGSGGLTNEGKKREYELGAKLRSEYQNFFGDIYKPQMVMARSTNYDRTKMSLMLVLCGLFPPKFKQIGTPLLNWQPIPIKYFPAENDTLMAADLCPQYKEELKRVENSSSIQREYKVFDEFKENLRNWTGNKIETARDMFNIYHTLMAESSMNRKLPNWTKDIFPNGLLEKATIFDYRLRSYNIKLRKLYGGMLLRNIIDTMYDIIDSRISGRKINLFSGHETNVASFLLTLGVYTPHVPQYSSGVIVELLNNQTDVYYVKIRYYKGIPSEIEDVNIEGCDVICPINKFKRLLKNVIPSDEDMYCPHDKPMRGF</sequence>
<comment type="similarity">
    <text evidence="2">Belongs to the histidine acid phosphatase family.</text>
</comment>
<evidence type="ECO:0000256" key="3">
    <source>
        <dbReference type="ARBA" id="ARBA00012646"/>
    </source>
</evidence>
<dbReference type="InterPro" id="IPR050645">
    <property type="entry name" value="Histidine_acid_phosphatase"/>
</dbReference>
<keyword evidence="6" id="KW-1015">Disulfide bond</keyword>
<evidence type="ECO:0000256" key="4">
    <source>
        <dbReference type="ARBA" id="ARBA00022729"/>
    </source>
</evidence>
<evidence type="ECO:0000313" key="9">
    <source>
        <dbReference type="Proteomes" id="UP001168990"/>
    </source>
</evidence>
<evidence type="ECO:0000256" key="2">
    <source>
        <dbReference type="ARBA" id="ARBA00005375"/>
    </source>
</evidence>
<dbReference type="EC" id="3.1.3.2" evidence="3"/>
<comment type="catalytic activity">
    <reaction evidence="1">
        <text>a phosphate monoester + H2O = an alcohol + phosphate</text>
        <dbReference type="Rhea" id="RHEA:15017"/>
        <dbReference type="ChEBI" id="CHEBI:15377"/>
        <dbReference type="ChEBI" id="CHEBI:30879"/>
        <dbReference type="ChEBI" id="CHEBI:43474"/>
        <dbReference type="ChEBI" id="CHEBI:67140"/>
        <dbReference type="EC" id="3.1.3.2"/>
    </reaction>
</comment>
<evidence type="ECO:0000256" key="7">
    <source>
        <dbReference type="ARBA" id="ARBA00023180"/>
    </source>
</evidence>
<organism evidence="8 9">
    <name type="scientific">Microctonus aethiopoides</name>
    <dbReference type="NCBI Taxonomy" id="144406"/>
    <lineage>
        <taxon>Eukaryota</taxon>
        <taxon>Metazoa</taxon>
        <taxon>Ecdysozoa</taxon>
        <taxon>Arthropoda</taxon>
        <taxon>Hexapoda</taxon>
        <taxon>Insecta</taxon>
        <taxon>Pterygota</taxon>
        <taxon>Neoptera</taxon>
        <taxon>Endopterygota</taxon>
        <taxon>Hymenoptera</taxon>
        <taxon>Apocrita</taxon>
        <taxon>Ichneumonoidea</taxon>
        <taxon>Braconidae</taxon>
        <taxon>Euphorinae</taxon>
        <taxon>Microctonus</taxon>
    </lineage>
</organism>
<protein>
    <recommendedName>
        <fullName evidence="3">acid phosphatase</fullName>
        <ecNumber evidence="3">3.1.3.2</ecNumber>
    </recommendedName>
</protein>
<dbReference type="SUPFAM" id="SSF53254">
    <property type="entry name" value="Phosphoglycerate mutase-like"/>
    <property type="match status" value="1"/>
</dbReference>
<dbReference type="AlphaFoldDB" id="A0AA39F7T0"/>
<dbReference type="GO" id="GO:0003993">
    <property type="term" value="F:acid phosphatase activity"/>
    <property type="evidence" value="ECO:0007669"/>
    <property type="project" value="UniProtKB-EC"/>
</dbReference>
<evidence type="ECO:0000256" key="5">
    <source>
        <dbReference type="ARBA" id="ARBA00022801"/>
    </source>
</evidence>
<dbReference type="PANTHER" id="PTHR11567:SF211">
    <property type="entry name" value="PROSTATIC ACID PHOSPHATASE"/>
    <property type="match status" value="1"/>
</dbReference>
<dbReference type="InterPro" id="IPR029033">
    <property type="entry name" value="His_PPase_superfam"/>
</dbReference>
<evidence type="ECO:0000256" key="6">
    <source>
        <dbReference type="ARBA" id="ARBA00023157"/>
    </source>
</evidence>
<dbReference type="InterPro" id="IPR000560">
    <property type="entry name" value="His_Pase_clade-2"/>
</dbReference>
<keyword evidence="7" id="KW-0325">Glycoprotein</keyword>
<reference evidence="8" key="2">
    <citation type="submission" date="2023-03" db="EMBL/GenBank/DDBJ databases">
        <authorList>
            <person name="Inwood S.N."/>
            <person name="Skelly J.G."/>
            <person name="Guhlin J."/>
            <person name="Harrop T.W.R."/>
            <person name="Goldson S.G."/>
            <person name="Dearden P.K."/>
        </authorList>
    </citation>
    <scope>NUCLEOTIDE SEQUENCE</scope>
    <source>
        <strain evidence="8">Irish</strain>
        <tissue evidence="8">Whole body</tissue>
    </source>
</reference>
<accession>A0AA39F7T0</accession>
<dbReference type="PANTHER" id="PTHR11567">
    <property type="entry name" value="ACID PHOSPHATASE-RELATED"/>
    <property type="match status" value="1"/>
</dbReference>
<dbReference type="Pfam" id="PF00328">
    <property type="entry name" value="His_Phos_2"/>
    <property type="match status" value="1"/>
</dbReference>
<keyword evidence="9" id="KW-1185">Reference proteome</keyword>
<evidence type="ECO:0000313" key="8">
    <source>
        <dbReference type="EMBL" id="KAK0164542.1"/>
    </source>
</evidence>
<keyword evidence="5" id="KW-0378">Hydrolase</keyword>
<reference evidence="8" key="1">
    <citation type="journal article" date="2023" name="bioRxiv">
        <title>Scaffold-level genome assemblies of two parasitoid biocontrol wasps reveal the parthenogenesis mechanism and an associated novel virus.</title>
        <authorList>
            <person name="Inwood S."/>
            <person name="Skelly J."/>
            <person name="Guhlin J."/>
            <person name="Harrop T."/>
            <person name="Goldson S."/>
            <person name="Dearden P."/>
        </authorList>
    </citation>
    <scope>NUCLEOTIDE SEQUENCE</scope>
    <source>
        <strain evidence="8">Irish</strain>
        <tissue evidence="8">Whole body</tissue>
    </source>
</reference>
<dbReference type="CDD" id="cd07061">
    <property type="entry name" value="HP_HAP_like"/>
    <property type="match status" value="1"/>
</dbReference>
<comment type="caution">
    <text evidence="8">The sequence shown here is derived from an EMBL/GenBank/DDBJ whole genome shotgun (WGS) entry which is preliminary data.</text>
</comment>
<dbReference type="Proteomes" id="UP001168990">
    <property type="component" value="Unassembled WGS sequence"/>
</dbReference>
<gene>
    <name evidence="8" type="ORF">PV328_003159</name>
</gene>